<dbReference type="AlphaFoldDB" id="A0A2C9VE16"/>
<evidence type="ECO:0000313" key="5">
    <source>
        <dbReference type="Proteomes" id="UP000091857"/>
    </source>
</evidence>
<dbReference type="PANTHER" id="PTHR46228:SF2">
    <property type="entry name" value="KELCH REPEAT PROTEIN (AFU_ORTHOLOGUE AFUA_4G14350)"/>
    <property type="match status" value="1"/>
</dbReference>
<feature type="compositionally biased region" description="Low complexity" evidence="3">
    <location>
        <begin position="407"/>
        <end position="422"/>
    </location>
</feature>
<protein>
    <submittedName>
        <fullName evidence="4">Uncharacterized protein</fullName>
    </submittedName>
</protein>
<dbReference type="SMART" id="SM00612">
    <property type="entry name" value="Kelch"/>
    <property type="match status" value="5"/>
</dbReference>
<comment type="caution">
    <text evidence="4">The sequence shown here is derived from an EMBL/GenBank/DDBJ whole genome shotgun (WGS) entry which is preliminary data.</text>
</comment>
<dbReference type="SUPFAM" id="SSF117281">
    <property type="entry name" value="Kelch motif"/>
    <property type="match status" value="1"/>
</dbReference>
<dbReference type="Proteomes" id="UP000091857">
    <property type="component" value="Chromosome 9"/>
</dbReference>
<organism evidence="4 5">
    <name type="scientific">Manihot esculenta</name>
    <name type="common">Cassava</name>
    <name type="synonym">Jatropha manihot</name>
    <dbReference type="NCBI Taxonomy" id="3983"/>
    <lineage>
        <taxon>Eukaryota</taxon>
        <taxon>Viridiplantae</taxon>
        <taxon>Streptophyta</taxon>
        <taxon>Embryophyta</taxon>
        <taxon>Tracheophyta</taxon>
        <taxon>Spermatophyta</taxon>
        <taxon>Magnoliopsida</taxon>
        <taxon>eudicotyledons</taxon>
        <taxon>Gunneridae</taxon>
        <taxon>Pentapetalae</taxon>
        <taxon>rosids</taxon>
        <taxon>fabids</taxon>
        <taxon>Malpighiales</taxon>
        <taxon>Euphorbiaceae</taxon>
        <taxon>Crotonoideae</taxon>
        <taxon>Manihoteae</taxon>
        <taxon>Manihot</taxon>
    </lineage>
</organism>
<evidence type="ECO:0000256" key="2">
    <source>
        <dbReference type="ARBA" id="ARBA00022737"/>
    </source>
</evidence>
<dbReference type="OMA" id="PDCSHHA"/>
<keyword evidence="2" id="KW-0677">Repeat</keyword>
<dbReference type="Pfam" id="PF24681">
    <property type="entry name" value="Kelch_KLHDC2_KLHL20_DRC7"/>
    <property type="match status" value="1"/>
</dbReference>
<dbReference type="STRING" id="3983.A0A2C9VE16"/>
<evidence type="ECO:0000256" key="3">
    <source>
        <dbReference type="SAM" id="MobiDB-lite"/>
    </source>
</evidence>
<keyword evidence="1" id="KW-0880">Kelch repeat</keyword>
<dbReference type="OrthoDB" id="10251809at2759"/>
<evidence type="ECO:0000256" key="1">
    <source>
        <dbReference type="ARBA" id="ARBA00022441"/>
    </source>
</evidence>
<dbReference type="InterPro" id="IPR015915">
    <property type="entry name" value="Kelch-typ_b-propeller"/>
</dbReference>
<evidence type="ECO:0000313" key="4">
    <source>
        <dbReference type="EMBL" id="OAY42404.1"/>
    </source>
</evidence>
<accession>A0A2C9VE16</accession>
<proteinExistence type="predicted"/>
<gene>
    <name evidence="4" type="ORF">MANES_09G177400v8</name>
</gene>
<dbReference type="PANTHER" id="PTHR46228">
    <property type="entry name" value="KELCH DOMAIN-CONTAINING PROTEIN"/>
    <property type="match status" value="1"/>
</dbReference>
<dbReference type="Pfam" id="PF01344">
    <property type="entry name" value="Kelch_1"/>
    <property type="match status" value="1"/>
</dbReference>
<reference evidence="5" key="1">
    <citation type="journal article" date="2016" name="Nat. Biotechnol.">
        <title>Sequencing wild and cultivated cassava and related species reveals extensive interspecific hybridization and genetic diversity.</title>
        <authorList>
            <person name="Bredeson J.V."/>
            <person name="Lyons J.B."/>
            <person name="Prochnik S.E."/>
            <person name="Wu G.A."/>
            <person name="Ha C.M."/>
            <person name="Edsinger-Gonzales E."/>
            <person name="Grimwood J."/>
            <person name="Schmutz J."/>
            <person name="Rabbi I.Y."/>
            <person name="Egesi C."/>
            <person name="Nauluvula P."/>
            <person name="Lebot V."/>
            <person name="Ndunguru J."/>
            <person name="Mkamilo G."/>
            <person name="Bart R.S."/>
            <person name="Setter T.L."/>
            <person name="Gleadow R.M."/>
            <person name="Kulakow P."/>
            <person name="Ferguson M.E."/>
            <person name="Rounsley S."/>
            <person name="Rokhsar D.S."/>
        </authorList>
    </citation>
    <scope>NUCLEOTIDE SEQUENCE [LARGE SCALE GENOMIC DNA]</scope>
    <source>
        <strain evidence="5">cv. AM560-2</strain>
    </source>
</reference>
<sequence length="637" mass="69620">MGSLGDETTKNKAMWLYPKVLGFNPPERWGHSACYSHGVVYVFGGCCGGLHFSDVLMLNLDTMSWNILASTGQGPGPRDSHSAVLVGRQMFVFGGTNGSKKVNDLHVLDLVTKEWIRPECKGTPPCPRESHTATLIGDDRIMIFGGSGEGEANYLNDLHILDLKTMRWSSPEVKGDIPVPRDSHGAVTVGKGLFVYGGDCGDRYHGDVDVLDTDTLTWTKLTVRGCSPGVRAGHAVVNIGNKFYVIGGVGDKHYYNDVWVLDAVTGSWTQLDVCGLPPQGRFSHTAVVTDSDIAIYGGCGEDERPLNELLVLQLGAEDPDGRCNTSMCKIFGKQWNQEKGRSPRRVENNSRSIFLGSDKIIRKGAHEPQLETKQAFWLSSDARYTKRKRTASSKSWDVESEQEEHSLSLSQHSSPSQSDQEQTPVRKAADSMTAAQGFNLFKQLNQIPRDCQSNHLHISREQRKPEQCVPVVDTGRQGRPYPATLEDKPKDGVSVQNLIGAEVRGRVDGAFDSGLLVTATVNGKIFRGVLFSPGPEVISRGAILAQNHALPANHIVNVQQFSNSNHIETTKPFRQTTIFPSPEPGQSYQQTQMTRTQPVIRAAPSLGKEPKLMRSDLQGVDLTLGGPATASSHVGQI</sequence>
<dbReference type="EMBL" id="CM004395">
    <property type="protein sequence ID" value="OAY42404.1"/>
    <property type="molecule type" value="Genomic_DNA"/>
</dbReference>
<name>A0A2C9VE16_MANES</name>
<dbReference type="Gramene" id="Manes.09G177400.1.v8.1">
    <property type="protein sequence ID" value="Manes.09G177400.1.v8.1.CDS"/>
    <property type="gene ID" value="Manes.09G177400.v8.1"/>
</dbReference>
<dbReference type="InterPro" id="IPR006652">
    <property type="entry name" value="Kelch_1"/>
</dbReference>
<feature type="region of interest" description="Disordered" evidence="3">
    <location>
        <begin position="388"/>
        <end position="430"/>
    </location>
</feature>
<keyword evidence="5" id="KW-1185">Reference proteome</keyword>
<dbReference type="Gene3D" id="2.120.10.80">
    <property type="entry name" value="Kelch-type beta propeller"/>
    <property type="match status" value="2"/>
</dbReference>